<reference evidence="3" key="1">
    <citation type="journal article" date="2014" name="Nat. Commun.">
        <title>Genome sequence of mungbean and insights into evolution within Vigna species.</title>
        <authorList>
            <person name="Kang Y.J."/>
            <person name="Kim S.K."/>
            <person name="Kim M.Y."/>
            <person name="Lestari P."/>
            <person name="Kim K.H."/>
            <person name="Ha B.K."/>
            <person name="Jun T.H."/>
            <person name="Hwang W.J."/>
            <person name="Lee T."/>
            <person name="Lee J."/>
            <person name="Shim S."/>
            <person name="Yoon M.Y."/>
            <person name="Jang Y.E."/>
            <person name="Han K.S."/>
            <person name="Taeprayoon P."/>
            <person name="Yoon N."/>
            <person name="Somta P."/>
            <person name="Tanya P."/>
            <person name="Kim K.S."/>
            <person name="Gwag J.G."/>
            <person name="Moon J.K."/>
            <person name="Lee Y.H."/>
            <person name="Park B.S."/>
            <person name="Bombarely A."/>
            <person name="Doyle J.J."/>
            <person name="Jackson S.A."/>
            <person name="Schafleitner R."/>
            <person name="Srinives P."/>
            <person name="Varshney R.K."/>
            <person name="Lee S.H."/>
        </authorList>
    </citation>
    <scope>NUCLEOTIDE SEQUENCE [LARGE SCALE GENOMIC DNA]</scope>
    <source>
        <strain evidence="3">cv. VC1973A</strain>
    </source>
</reference>
<dbReference type="CDD" id="cd22157">
    <property type="entry name" value="F-box_AtFBW1-like"/>
    <property type="match status" value="1"/>
</dbReference>
<dbReference type="SUPFAM" id="SSF81383">
    <property type="entry name" value="F-box domain"/>
    <property type="match status" value="1"/>
</dbReference>
<feature type="transmembrane region" description="Helical" evidence="1">
    <location>
        <begin position="139"/>
        <end position="156"/>
    </location>
</feature>
<dbReference type="PROSITE" id="PS50181">
    <property type="entry name" value="FBOX"/>
    <property type="match status" value="1"/>
</dbReference>
<dbReference type="RefSeq" id="XP_014502889.1">
    <property type="nucleotide sequence ID" value="XM_014647403.1"/>
</dbReference>
<evidence type="ECO:0000259" key="2">
    <source>
        <dbReference type="PROSITE" id="PS50181"/>
    </source>
</evidence>
<name>A0A1S3UAA3_VIGRR</name>
<accession>A0A1S3UAA3</accession>
<reference evidence="4" key="2">
    <citation type="submission" date="2025-08" db="UniProtKB">
        <authorList>
            <consortium name="RefSeq"/>
        </authorList>
    </citation>
    <scope>IDENTIFICATION</scope>
    <source>
        <tissue evidence="4">Leaf</tissue>
    </source>
</reference>
<dbReference type="AlphaFoldDB" id="A0A1S3UAA3"/>
<dbReference type="Gene3D" id="1.20.1280.50">
    <property type="match status" value="1"/>
</dbReference>
<dbReference type="SMART" id="SM00256">
    <property type="entry name" value="FBOX"/>
    <property type="match status" value="1"/>
</dbReference>
<dbReference type="OrthoDB" id="1751495at2759"/>
<keyword evidence="3" id="KW-1185">Reference proteome</keyword>
<evidence type="ECO:0000313" key="4">
    <source>
        <dbReference type="RefSeq" id="XP_014502889.1"/>
    </source>
</evidence>
<evidence type="ECO:0000313" key="3">
    <source>
        <dbReference type="Proteomes" id="UP000087766"/>
    </source>
</evidence>
<dbReference type="STRING" id="3916.A0A1S3UAA3"/>
<dbReference type="InterPro" id="IPR001810">
    <property type="entry name" value="F-box_dom"/>
</dbReference>
<proteinExistence type="predicted"/>
<dbReference type="Pfam" id="PF00646">
    <property type="entry name" value="F-box"/>
    <property type="match status" value="1"/>
</dbReference>
<dbReference type="KEGG" id="vra:106763193"/>
<feature type="domain" description="F-box" evidence="2">
    <location>
        <begin position="8"/>
        <end position="53"/>
    </location>
</feature>
<dbReference type="GeneID" id="106763193"/>
<protein>
    <submittedName>
        <fullName evidence="4">F-box/kelch-repeat protein At3g23880-like</fullName>
    </submittedName>
</protein>
<gene>
    <name evidence="4" type="primary">LOC106763193</name>
</gene>
<dbReference type="PANTHER" id="PTHR31111:SF138">
    <property type="entry name" value="F-BOX ASSOCIATED DOMAIN-CONTAINING PROTEIN"/>
    <property type="match status" value="1"/>
</dbReference>
<dbReference type="Proteomes" id="UP000087766">
    <property type="component" value="Chromosome 6"/>
</dbReference>
<sequence length="157" mass="18215">MTISSDELTTEIFFPDDLIIEILSWLPLKSVMRFKCVSKSWNSLIIDPYFVKLHRKRSIILQMELRKTVKTYAARGKNHMLNAITNSRNERRYGVSRKEAERGRECFRVAHTAAMKEALMEETAYYRPSNRVAEEDRPSLLWCMLGVVGLLLLMAAS</sequence>
<keyword evidence="1" id="KW-0472">Membrane</keyword>
<keyword evidence="1" id="KW-0812">Transmembrane</keyword>
<keyword evidence="1" id="KW-1133">Transmembrane helix</keyword>
<dbReference type="InterPro" id="IPR036047">
    <property type="entry name" value="F-box-like_dom_sf"/>
</dbReference>
<evidence type="ECO:0000256" key="1">
    <source>
        <dbReference type="SAM" id="Phobius"/>
    </source>
</evidence>
<dbReference type="PANTHER" id="PTHR31111">
    <property type="entry name" value="BNAA05G37150D PROTEIN-RELATED"/>
    <property type="match status" value="1"/>
</dbReference>
<organism evidence="3 4">
    <name type="scientific">Vigna radiata var. radiata</name>
    <name type="common">Mung bean</name>
    <name type="synonym">Phaseolus aureus</name>
    <dbReference type="NCBI Taxonomy" id="3916"/>
    <lineage>
        <taxon>Eukaryota</taxon>
        <taxon>Viridiplantae</taxon>
        <taxon>Streptophyta</taxon>
        <taxon>Embryophyta</taxon>
        <taxon>Tracheophyta</taxon>
        <taxon>Spermatophyta</taxon>
        <taxon>Magnoliopsida</taxon>
        <taxon>eudicotyledons</taxon>
        <taxon>Gunneridae</taxon>
        <taxon>Pentapetalae</taxon>
        <taxon>rosids</taxon>
        <taxon>fabids</taxon>
        <taxon>Fabales</taxon>
        <taxon>Fabaceae</taxon>
        <taxon>Papilionoideae</taxon>
        <taxon>50 kb inversion clade</taxon>
        <taxon>NPAAA clade</taxon>
        <taxon>indigoferoid/millettioid clade</taxon>
        <taxon>Phaseoleae</taxon>
        <taxon>Vigna</taxon>
    </lineage>
</organism>